<feature type="repeat" description="PPR" evidence="3">
    <location>
        <begin position="571"/>
        <end position="605"/>
    </location>
</feature>
<dbReference type="SMART" id="SM00463">
    <property type="entry name" value="SMR"/>
    <property type="match status" value="1"/>
</dbReference>
<evidence type="ECO:0000313" key="6">
    <source>
        <dbReference type="EMBL" id="OAE24463.1"/>
    </source>
</evidence>
<dbReference type="Gene3D" id="1.25.40.10">
    <property type="entry name" value="Tetratricopeptide repeat domain"/>
    <property type="match status" value="3"/>
</dbReference>
<dbReference type="NCBIfam" id="TIGR00756">
    <property type="entry name" value="PPR"/>
    <property type="match status" value="8"/>
</dbReference>
<dbReference type="AlphaFoldDB" id="A0A176VVL8"/>
<feature type="repeat" description="PPR" evidence="3">
    <location>
        <begin position="460"/>
        <end position="494"/>
    </location>
</feature>
<keyword evidence="7" id="KW-1185">Reference proteome</keyword>
<evidence type="ECO:0000313" key="7">
    <source>
        <dbReference type="Proteomes" id="UP000077202"/>
    </source>
</evidence>
<dbReference type="EMBL" id="LVLJ01002594">
    <property type="protein sequence ID" value="OAE24463.1"/>
    <property type="molecule type" value="Genomic_DNA"/>
</dbReference>
<feature type="repeat" description="PPR" evidence="3">
    <location>
        <begin position="283"/>
        <end position="317"/>
    </location>
</feature>
<dbReference type="Proteomes" id="UP000077202">
    <property type="component" value="Unassembled WGS sequence"/>
</dbReference>
<dbReference type="PANTHER" id="PTHR47447:SF28">
    <property type="entry name" value="PENTACOTRIPEPTIDE-REPEAT REGION OF PRORP DOMAIN-CONTAINING PROTEIN"/>
    <property type="match status" value="1"/>
</dbReference>
<evidence type="ECO:0000256" key="4">
    <source>
        <dbReference type="SAM" id="MobiDB-lite"/>
    </source>
</evidence>
<comment type="caution">
    <text evidence="6">The sequence shown here is derived from an EMBL/GenBank/DDBJ whole genome shotgun (WGS) entry which is preliminary data.</text>
</comment>
<sequence length="933" mass="102975">MVASVENGLVSNFSSSNIPERKPILSVCPLTIFHRRSNGGMTMKVWNFIVAAGQKKRSVGSSSSSDSLSIQLGSSLDAFKLVQADVVKVHMLSKRKRRLKYYTKLAGRLAEDGHLLEMADLVAMLADAGLDRFNFINSISLDHVHSACTSALSEGQLDLFMAFVKKLHAAGFCASRFVGDGAMALLSEECNSLLMRGQLDRCISVLETLSGSGFLLRKVVDTKQVILCCARSRNVDAAIKYASMLPPINLHYNHMIQEFGNQGNLQAAFTIFSSMEEANIKPDMYTYRTLIDACAHQGDASKATAVFKEIIQSGNQPNVYVYNSLMNVHAGDAEVVWQLYEDMRRVGVEPDLATYNIMLKSCSVSKCAERAKALYSDMEAGAATTGLKLDVFTYTTAIHIFGEAKMWDLALKVKEDMIDAGVTPNVITWTALLGACANVGMVEQAFNIFSEMLVAGCPPNSQTYNMLINACCEANQHDRAFLLFKEWKNTGKILSCREIEDSEFSPVQIGEFLLEESISGSCEDDVKSSTRSYHSKPNLVTYNTLMKACGQEPKLVKEVMDNIISAGLTPDRTSWSTLIDAYGSKGYLEEAINVFRSMKDVGITPDLVAYTSIIKACVEARDSDMAFQFFRELKGVGLRPNKVTYNTLFRAQRTCRKLCEVQRALALYEEMRDAGFAPNDGILRVLLEQWAEGAIEDGVSEQRASSVKYQREASAGFSEYTQLLLQKVAVHAQAKNPEPKLIDLHGLSRGESRIAVLAVLRIIKERYSQGHPIKDGLVIITGIGRHSESPGNSVIRHAVLHVLQDELGLPVTCGPTEIRIVRKTVQTSSATESTSYDRNGLASKVSLEEKHRVFESQSTSGEDDQSDSLDDEEMSDGFTGKGDRGPSFIARKPTNFGRLIVTRDALEAWLTKKRTRELVRRPIEASEEGKTVS</sequence>
<organism evidence="6 7">
    <name type="scientific">Marchantia polymorpha subsp. ruderalis</name>
    <dbReference type="NCBI Taxonomy" id="1480154"/>
    <lineage>
        <taxon>Eukaryota</taxon>
        <taxon>Viridiplantae</taxon>
        <taxon>Streptophyta</taxon>
        <taxon>Embryophyta</taxon>
        <taxon>Marchantiophyta</taxon>
        <taxon>Marchantiopsida</taxon>
        <taxon>Marchantiidae</taxon>
        <taxon>Marchantiales</taxon>
        <taxon>Marchantiaceae</taxon>
        <taxon>Marchantia</taxon>
    </lineage>
</organism>
<dbReference type="Pfam" id="PF13812">
    <property type="entry name" value="PPR_3"/>
    <property type="match status" value="2"/>
</dbReference>
<feature type="domain" description="Smr" evidence="5">
    <location>
        <begin position="742"/>
        <end position="805"/>
    </location>
</feature>
<keyword evidence="2" id="KW-0677">Repeat</keyword>
<dbReference type="Gene3D" id="3.30.1370.110">
    <property type="match status" value="1"/>
</dbReference>
<dbReference type="PROSITE" id="PS51375">
    <property type="entry name" value="PPR"/>
    <property type="match status" value="8"/>
</dbReference>
<dbReference type="Pfam" id="PF13041">
    <property type="entry name" value="PPR_2"/>
    <property type="match status" value="3"/>
</dbReference>
<protein>
    <recommendedName>
        <fullName evidence="5">Smr domain-containing protein</fullName>
    </recommendedName>
</protein>
<feature type="repeat" description="PPR" evidence="3">
    <location>
        <begin position="248"/>
        <end position="282"/>
    </location>
</feature>
<evidence type="ECO:0000256" key="3">
    <source>
        <dbReference type="PROSITE-ProRule" id="PRU00708"/>
    </source>
</evidence>
<evidence type="ECO:0000256" key="2">
    <source>
        <dbReference type="ARBA" id="ARBA00022737"/>
    </source>
</evidence>
<dbReference type="Pfam" id="PF01535">
    <property type="entry name" value="PPR"/>
    <property type="match status" value="1"/>
</dbReference>
<feature type="region of interest" description="Disordered" evidence="4">
    <location>
        <begin position="851"/>
        <end position="891"/>
    </location>
</feature>
<dbReference type="InterPro" id="IPR011990">
    <property type="entry name" value="TPR-like_helical_dom_sf"/>
</dbReference>
<dbReference type="PANTHER" id="PTHR47447">
    <property type="entry name" value="OS03G0856100 PROTEIN"/>
    <property type="match status" value="1"/>
</dbReference>
<proteinExistence type="inferred from homology"/>
<gene>
    <name evidence="6" type="ORF">AXG93_1615s1160</name>
</gene>
<name>A0A176VVL8_MARPO</name>
<dbReference type="InterPro" id="IPR002625">
    <property type="entry name" value="Smr_dom"/>
</dbReference>
<feature type="repeat" description="PPR" evidence="3">
    <location>
        <begin position="390"/>
        <end position="424"/>
    </location>
</feature>
<reference evidence="6" key="1">
    <citation type="submission" date="2016-03" db="EMBL/GenBank/DDBJ databases">
        <title>Mechanisms controlling the formation of the plant cell surface in tip-growing cells are functionally conserved among land plants.</title>
        <authorList>
            <person name="Honkanen S."/>
            <person name="Jones V.A."/>
            <person name="Morieri G."/>
            <person name="Champion C."/>
            <person name="Hetherington A.J."/>
            <person name="Kelly S."/>
            <person name="Saint-Marcoux D."/>
            <person name="Proust H."/>
            <person name="Prescott H."/>
            <person name="Dolan L."/>
        </authorList>
    </citation>
    <scope>NUCLEOTIDE SEQUENCE [LARGE SCALE GENOMIC DNA]</scope>
    <source>
        <tissue evidence="6">Whole gametophyte</tissue>
    </source>
</reference>
<feature type="repeat" description="PPR" evidence="3">
    <location>
        <begin position="425"/>
        <end position="459"/>
    </location>
</feature>
<evidence type="ECO:0000259" key="5">
    <source>
        <dbReference type="PROSITE" id="PS50828"/>
    </source>
</evidence>
<feature type="repeat" description="PPR" evidence="3">
    <location>
        <begin position="606"/>
        <end position="640"/>
    </location>
</feature>
<dbReference type="SUPFAM" id="SSF160443">
    <property type="entry name" value="SMR domain-like"/>
    <property type="match status" value="1"/>
</dbReference>
<comment type="similarity">
    <text evidence="1">Belongs to the PPR family. P subfamily.</text>
</comment>
<accession>A0A176VVL8</accession>
<dbReference type="PROSITE" id="PS50828">
    <property type="entry name" value="SMR"/>
    <property type="match status" value="1"/>
</dbReference>
<feature type="repeat" description="PPR" evidence="3">
    <location>
        <begin position="641"/>
        <end position="678"/>
    </location>
</feature>
<evidence type="ECO:0000256" key="1">
    <source>
        <dbReference type="ARBA" id="ARBA00007626"/>
    </source>
</evidence>
<feature type="compositionally biased region" description="Acidic residues" evidence="4">
    <location>
        <begin position="861"/>
        <end position="875"/>
    </location>
</feature>
<dbReference type="InterPro" id="IPR036063">
    <property type="entry name" value="Smr_dom_sf"/>
</dbReference>
<dbReference type="InterPro" id="IPR002885">
    <property type="entry name" value="PPR_rpt"/>
</dbReference>